<dbReference type="AlphaFoldDB" id="A0A199VR03"/>
<evidence type="ECO:0000313" key="2">
    <source>
        <dbReference type="EMBL" id="OAY79499.1"/>
    </source>
</evidence>
<comment type="caution">
    <text evidence="2">The sequence shown here is derived from an EMBL/GenBank/DDBJ whole genome shotgun (WGS) entry which is preliminary data.</text>
</comment>
<evidence type="ECO:0000313" key="3">
    <source>
        <dbReference type="Proteomes" id="UP000092600"/>
    </source>
</evidence>
<name>A0A199VR03_ANACO</name>
<proteinExistence type="predicted"/>
<dbReference type="EMBL" id="LSRQ01001076">
    <property type="protein sequence ID" value="OAY79499.1"/>
    <property type="molecule type" value="Genomic_DNA"/>
</dbReference>
<accession>A0A199VR03</accession>
<sequence>MRKSHVRFPEKEWLPTGASTNHHRSPYESGDYCMSSRAAAVRSPILSYGHTSKAKTCVPGVRPINLLAMGEKT</sequence>
<feature type="region of interest" description="Disordered" evidence="1">
    <location>
        <begin position="1"/>
        <end position="25"/>
    </location>
</feature>
<protein>
    <submittedName>
        <fullName evidence="2">Uncharacterized protein</fullName>
    </submittedName>
</protein>
<gene>
    <name evidence="2" type="ORF">ACMD2_08652</name>
</gene>
<reference evidence="2 3" key="1">
    <citation type="journal article" date="2016" name="DNA Res.">
        <title>The draft genome of MD-2 pineapple using hybrid error correction of long reads.</title>
        <authorList>
            <person name="Redwan R.M."/>
            <person name="Saidin A."/>
            <person name="Kumar S.V."/>
        </authorList>
    </citation>
    <scope>NUCLEOTIDE SEQUENCE [LARGE SCALE GENOMIC DNA]</scope>
    <source>
        <strain evidence="3">cv. MD2</strain>
        <tissue evidence="2">Leaf</tissue>
    </source>
</reference>
<dbReference type="Proteomes" id="UP000092600">
    <property type="component" value="Unassembled WGS sequence"/>
</dbReference>
<organism evidence="2 3">
    <name type="scientific">Ananas comosus</name>
    <name type="common">Pineapple</name>
    <name type="synonym">Ananas ananas</name>
    <dbReference type="NCBI Taxonomy" id="4615"/>
    <lineage>
        <taxon>Eukaryota</taxon>
        <taxon>Viridiplantae</taxon>
        <taxon>Streptophyta</taxon>
        <taxon>Embryophyta</taxon>
        <taxon>Tracheophyta</taxon>
        <taxon>Spermatophyta</taxon>
        <taxon>Magnoliopsida</taxon>
        <taxon>Liliopsida</taxon>
        <taxon>Poales</taxon>
        <taxon>Bromeliaceae</taxon>
        <taxon>Bromelioideae</taxon>
        <taxon>Ananas</taxon>
    </lineage>
</organism>
<evidence type="ECO:0000256" key="1">
    <source>
        <dbReference type="SAM" id="MobiDB-lite"/>
    </source>
</evidence>